<comment type="pathway">
    <text evidence="2">Protein modification; protein glycosylation.</text>
</comment>
<evidence type="ECO:0000256" key="7">
    <source>
        <dbReference type="ARBA" id="ARBA00022692"/>
    </source>
</evidence>
<keyword evidence="16" id="KW-1185">Reference proteome</keyword>
<protein>
    <recommendedName>
        <fullName evidence="4">N-acetylgalactosaminide beta-1,3-galactosyltransferase</fullName>
        <ecNumber evidence="4">2.4.1.122</ecNumber>
    </recommendedName>
</protein>
<feature type="region of interest" description="Disordered" evidence="12">
    <location>
        <begin position="101"/>
        <end position="140"/>
    </location>
</feature>
<evidence type="ECO:0000256" key="13">
    <source>
        <dbReference type="SAM" id="SignalP"/>
    </source>
</evidence>
<keyword evidence="11" id="KW-0472">Membrane</keyword>
<dbReference type="GO" id="GO:0000166">
    <property type="term" value="F:nucleotide binding"/>
    <property type="evidence" value="ECO:0007669"/>
    <property type="project" value="UniProtKB-KW"/>
</dbReference>
<dbReference type="Pfam" id="PF02434">
    <property type="entry name" value="Fringe"/>
    <property type="match status" value="1"/>
</dbReference>
<feature type="region of interest" description="Disordered" evidence="12">
    <location>
        <begin position="45"/>
        <end position="82"/>
    </location>
</feature>
<evidence type="ECO:0000256" key="11">
    <source>
        <dbReference type="ARBA" id="ARBA00023136"/>
    </source>
</evidence>
<evidence type="ECO:0000256" key="10">
    <source>
        <dbReference type="ARBA" id="ARBA00022989"/>
    </source>
</evidence>
<sequence>MMRNLLPKIVLGTILVLLALHFLVSNVSVQSEGTWARPKFSFSLNKDGSSASAAPSKPTEASKAEKPVEPPSMWEDLEPSPDTTSVLATIASTAFTEAAEHTAHHSSAVVHSATSTTAHSTAHSAPTHEVNPHANHGDESELPCTHLPGAEDVVFIIKTGATELEERMPVHFNTTLRCFPKSLIFSDHGENYEGHIVHDALGQVIDEIRLEAKEFDLWRRLHEKGRAGLDPSELSINDKGSNLGGGGNPDNGGWALDKFKNIPMVNYTIHKYPDTKWFIYVDADTYIMWSTLLQWLQMMDSSKLVYLGSPAQIDGQVFGHGGSGYVISNALMHKAAEVYNHNQSYWDEFAKNHWAGDCVLATLLEEINGALSWAYPMIQGGDNNVMNFWETGYNRRLWCYPVISYHHIPPSTVASLWHFEQEWIANSSREIRHSDVYKQWYVPQLPHEREGWSNMVGLEDKDLTMTTSNDAWECRDQCQGNSTCMQWSFSGGDCRMLEWTKLGHAAEDVHSGWILDRINEKVVELDECDEGEWIMPDYHGSKRRMRARRGIEVDRRYTWSR</sequence>
<dbReference type="PANTHER" id="PTHR23033:SF47">
    <property type="entry name" value="APPLE DOMAIN-CONTAINING PROTEIN-RELATED"/>
    <property type="match status" value="1"/>
</dbReference>
<feature type="signal peptide" evidence="13">
    <location>
        <begin position="1"/>
        <end position="29"/>
    </location>
</feature>
<evidence type="ECO:0000313" key="15">
    <source>
        <dbReference type="EMBL" id="QIW97692.1"/>
    </source>
</evidence>
<dbReference type="Gene3D" id="3.90.550.50">
    <property type="match status" value="1"/>
</dbReference>
<dbReference type="Gene3D" id="3.50.4.10">
    <property type="entry name" value="Hepatocyte Growth Factor"/>
    <property type="match status" value="1"/>
</dbReference>
<evidence type="ECO:0000256" key="2">
    <source>
        <dbReference type="ARBA" id="ARBA00004922"/>
    </source>
</evidence>
<dbReference type="OrthoDB" id="414175at2759"/>
<organism evidence="15 16">
    <name type="scientific">Peltaster fructicola</name>
    <dbReference type="NCBI Taxonomy" id="286661"/>
    <lineage>
        <taxon>Eukaryota</taxon>
        <taxon>Fungi</taxon>
        <taxon>Dikarya</taxon>
        <taxon>Ascomycota</taxon>
        <taxon>Pezizomycotina</taxon>
        <taxon>Dothideomycetes</taxon>
        <taxon>Dothideomycetes incertae sedis</taxon>
        <taxon>Peltaster</taxon>
    </lineage>
</organism>
<dbReference type="AlphaFoldDB" id="A0A6H0XSJ5"/>
<evidence type="ECO:0000256" key="4">
    <source>
        <dbReference type="ARBA" id="ARBA00012557"/>
    </source>
</evidence>
<evidence type="ECO:0000256" key="5">
    <source>
        <dbReference type="ARBA" id="ARBA00022676"/>
    </source>
</evidence>
<comment type="similarity">
    <text evidence="3">Belongs to the glycosyltransferase 31 family. Beta3-Gal-T subfamily.</text>
</comment>
<gene>
    <name evidence="15" type="ORF">AMS68_003210</name>
</gene>
<evidence type="ECO:0000313" key="16">
    <source>
        <dbReference type="Proteomes" id="UP000503462"/>
    </source>
</evidence>
<feature type="compositionally biased region" description="Low complexity" evidence="12">
    <location>
        <begin position="105"/>
        <end position="128"/>
    </location>
</feature>
<evidence type="ECO:0000259" key="14">
    <source>
        <dbReference type="Pfam" id="PF02434"/>
    </source>
</evidence>
<keyword evidence="10" id="KW-1133">Transmembrane helix</keyword>
<proteinExistence type="inferred from homology"/>
<dbReference type="EMBL" id="CP051140">
    <property type="protein sequence ID" value="QIW97692.1"/>
    <property type="molecule type" value="Genomic_DNA"/>
</dbReference>
<dbReference type="PANTHER" id="PTHR23033">
    <property type="entry name" value="BETA1,3-GALACTOSYLTRANSFERASE"/>
    <property type="match status" value="1"/>
</dbReference>
<dbReference type="GO" id="GO:0016263">
    <property type="term" value="F:glycoprotein-N-acetylgalactosamine 3-beta-galactosyltransferase activity"/>
    <property type="evidence" value="ECO:0007669"/>
    <property type="project" value="UniProtKB-EC"/>
</dbReference>
<comment type="subcellular location">
    <subcellularLocation>
        <location evidence="1">Membrane</location>
        <topology evidence="1">Single-pass type II membrane protein</topology>
    </subcellularLocation>
</comment>
<keyword evidence="13" id="KW-0732">Signal</keyword>
<dbReference type="InterPro" id="IPR003378">
    <property type="entry name" value="Fringe-like_glycosylTrfase"/>
</dbReference>
<dbReference type="Proteomes" id="UP000503462">
    <property type="component" value="Chromosome 2"/>
</dbReference>
<keyword evidence="8" id="KW-0547">Nucleotide-binding</keyword>
<keyword evidence="5" id="KW-0328">Glycosyltransferase</keyword>
<feature type="chain" id="PRO_5026327023" description="N-acetylgalactosaminide beta-1,3-galactosyltransferase" evidence="13">
    <location>
        <begin position="30"/>
        <end position="561"/>
    </location>
</feature>
<evidence type="ECO:0000256" key="3">
    <source>
        <dbReference type="ARBA" id="ARBA00006462"/>
    </source>
</evidence>
<reference evidence="15 16" key="1">
    <citation type="journal article" date="2016" name="Sci. Rep.">
        <title>Peltaster fructicola genome reveals evolution from an invasive phytopathogen to an ectophytic parasite.</title>
        <authorList>
            <person name="Xu C."/>
            <person name="Chen H."/>
            <person name="Gleason M.L."/>
            <person name="Xu J.R."/>
            <person name="Liu H."/>
            <person name="Zhang R."/>
            <person name="Sun G."/>
        </authorList>
    </citation>
    <scope>NUCLEOTIDE SEQUENCE [LARGE SCALE GENOMIC DNA]</scope>
    <source>
        <strain evidence="15 16">LNHT1506</strain>
    </source>
</reference>
<evidence type="ECO:0000256" key="12">
    <source>
        <dbReference type="SAM" id="MobiDB-lite"/>
    </source>
</evidence>
<keyword evidence="6" id="KW-0808">Transferase</keyword>
<keyword evidence="9" id="KW-0735">Signal-anchor</keyword>
<evidence type="ECO:0000256" key="9">
    <source>
        <dbReference type="ARBA" id="ARBA00022968"/>
    </source>
</evidence>
<feature type="domain" description="Fringe-like glycosyltransferase" evidence="14">
    <location>
        <begin position="269"/>
        <end position="366"/>
    </location>
</feature>
<name>A0A6H0XSJ5_9PEZI</name>
<dbReference type="InterPro" id="IPR026050">
    <property type="entry name" value="C1GALT1/C1GALT1_chp1"/>
</dbReference>
<dbReference type="GO" id="GO:0016020">
    <property type="term" value="C:membrane"/>
    <property type="evidence" value="ECO:0007669"/>
    <property type="project" value="UniProtKB-SubCell"/>
</dbReference>
<evidence type="ECO:0000256" key="1">
    <source>
        <dbReference type="ARBA" id="ARBA00004606"/>
    </source>
</evidence>
<evidence type="ECO:0000256" key="8">
    <source>
        <dbReference type="ARBA" id="ARBA00022741"/>
    </source>
</evidence>
<keyword evidence="7" id="KW-0812">Transmembrane</keyword>
<dbReference type="EC" id="2.4.1.122" evidence="4"/>
<accession>A0A6H0XSJ5</accession>
<evidence type="ECO:0000256" key="6">
    <source>
        <dbReference type="ARBA" id="ARBA00022679"/>
    </source>
</evidence>